<dbReference type="AlphaFoldDB" id="A0A6J4NW80"/>
<organism evidence="2">
    <name type="scientific">uncultured Pseudonocardia sp</name>
    <dbReference type="NCBI Taxonomy" id="211455"/>
    <lineage>
        <taxon>Bacteria</taxon>
        <taxon>Bacillati</taxon>
        <taxon>Actinomycetota</taxon>
        <taxon>Actinomycetes</taxon>
        <taxon>Pseudonocardiales</taxon>
        <taxon>Pseudonocardiaceae</taxon>
        <taxon>Pseudonocardia</taxon>
        <taxon>environmental samples</taxon>
    </lineage>
</organism>
<evidence type="ECO:0000256" key="1">
    <source>
        <dbReference type="SAM" id="MobiDB-lite"/>
    </source>
</evidence>
<sequence>MTTAQPFLPHPGDGDESVAAADPGAGAPPPAGGTGLGGEEPDRSDEVGGDTQPADLPEDVPFRTPRPSDLQDG</sequence>
<name>A0A6J4NW80_9PSEU</name>
<proteinExistence type="predicted"/>
<reference evidence="2" key="1">
    <citation type="submission" date="2020-02" db="EMBL/GenBank/DDBJ databases">
        <authorList>
            <person name="Meier V. D."/>
        </authorList>
    </citation>
    <scope>NUCLEOTIDE SEQUENCE</scope>
    <source>
        <strain evidence="2">AVDCRST_MAG66</strain>
    </source>
</reference>
<gene>
    <name evidence="2" type="ORF">AVDCRST_MAG66-1379</name>
</gene>
<evidence type="ECO:0000313" key="2">
    <source>
        <dbReference type="EMBL" id="CAA9399220.1"/>
    </source>
</evidence>
<dbReference type="EMBL" id="CADCUS010000196">
    <property type="protein sequence ID" value="CAA9399220.1"/>
    <property type="molecule type" value="Genomic_DNA"/>
</dbReference>
<feature type="region of interest" description="Disordered" evidence="1">
    <location>
        <begin position="1"/>
        <end position="73"/>
    </location>
</feature>
<accession>A0A6J4NW80</accession>
<protein>
    <submittedName>
        <fullName evidence="2">Uncharacterized protein</fullName>
    </submittedName>
</protein>